<name>A0A6D2JK94_9BRAS</name>
<dbReference type="InterPro" id="IPR033734">
    <property type="entry name" value="Jacalin-like_lectin_dom_plant"/>
</dbReference>
<comment type="similarity">
    <text evidence="1">Belongs to the jacalin lectin family.</text>
</comment>
<sequence length="469" mass="51866">MTQRLEAVGVKNADKKAEWDDGIDHDDVTKIYVGGSSRGIQFIKFEYVKTGKLKRSFHGYSEAGFMQMFEIDHTKNEYLESVEGYHTNSHGIQAIQFKTNLRISEMMGYEDGDKFTLAVDGKKIIGFHGSAKYHLDSLGAYFTEILPTRLEPKGGKGGTEWDDGADHEGVTKIRLRASGKGIHSIRFDYVNKDGHIQEGPDHGSDTGFRLEPFEINHLDKEYLLSVDGWYDETSGVIGTLQFKTNMKTSKLMGNEETGTKFSLGCNGMKIIGFHGYAKENLNSLGASFTTLPLTKLEHVGIAQRTHWDDGTFQGVRKVSVCYDDLIRCISFEYDNNGNVETRQHGSNVDVMNGQEAEFEVDYPNEYVTSIEGKLAKYKYDTFLATVTIKTSTGRTSKILGNAVGDNLVDFVLESKGCALVGFYGSGQFTVQYSLGAYSHPMPSLLNAEKLEEEGGDEEASSDNGGVDGG</sequence>
<keyword evidence="6" id="KW-1185">Reference proteome</keyword>
<protein>
    <recommendedName>
        <fullName evidence="4">Jacalin-type lectin domain-containing protein</fullName>
    </recommendedName>
</protein>
<feature type="domain" description="Jacalin-type lectin" evidence="4">
    <location>
        <begin position="147"/>
        <end position="290"/>
    </location>
</feature>
<dbReference type="CDD" id="cd09612">
    <property type="entry name" value="Jacalin"/>
    <property type="match status" value="3"/>
</dbReference>
<dbReference type="PANTHER" id="PTHR47293">
    <property type="entry name" value="JACALIN-RELATED LECTIN 3"/>
    <property type="match status" value="1"/>
</dbReference>
<accession>A0A6D2JK94</accession>
<feature type="compositionally biased region" description="Acidic residues" evidence="3">
    <location>
        <begin position="450"/>
        <end position="460"/>
    </location>
</feature>
<dbReference type="InterPro" id="IPR001229">
    <property type="entry name" value="Jacalin-like_lectin_dom"/>
</dbReference>
<gene>
    <name evidence="5" type="ORF">MERR_LOCUS27359</name>
</gene>
<dbReference type="OrthoDB" id="1030820at2759"/>
<evidence type="ECO:0000256" key="1">
    <source>
        <dbReference type="ARBA" id="ARBA00006568"/>
    </source>
</evidence>
<proteinExistence type="inferred from homology"/>
<dbReference type="EMBL" id="CACVBM020001223">
    <property type="protein sequence ID" value="CAA7040124.1"/>
    <property type="molecule type" value="Genomic_DNA"/>
</dbReference>
<organism evidence="5 6">
    <name type="scientific">Microthlaspi erraticum</name>
    <dbReference type="NCBI Taxonomy" id="1685480"/>
    <lineage>
        <taxon>Eukaryota</taxon>
        <taxon>Viridiplantae</taxon>
        <taxon>Streptophyta</taxon>
        <taxon>Embryophyta</taxon>
        <taxon>Tracheophyta</taxon>
        <taxon>Spermatophyta</taxon>
        <taxon>Magnoliopsida</taxon>
        <taxon>eudicotyledons</taxon>
        <taxon>Gunneridae</taxon>
        <taxon>Pentapetalae</taxon>
        <taxon>rosids</taxon>
        <taxon>malvids</taxon>
        <taxon>Brassicales</taxon>
        <taxon>Brassicaceae</taxon>
        <taxon>Coluteocarpeae</taxon>
        <taxon>Microthlaspi</taxon>
    </lineage>
</organism>
<dbReference type="SUPFAM" id="SSF51101">
    <property type="entry name" value="Mannose-binding lectins"/>
    <property type="match status" value="3"/>
</dbReference>
<keyword evidence="2" id="KW-0430">Lectin</keyword>
<dbReference type="Gene3D" id="2.100.10.30">
    <property type="entry name" value="Jacalin-like lectin domain"/>
    <property type="match status" value="3"/>
</dbReference>
<dbReference type="AlphaFoldDB" id="A0A6D2JK94"/>
<evidence type="ECO:0000313" key="6">
    <source>
        <dbReference type="Proteomes" id="UP000467841"/>
    </source>
</evidence>
<dbReference type="PANTHER" id="PTHR47293:SF73">
    <property type="entry name" value="JACALIN-RELATED LECTIN 46-RELATED"/>
    <property type="match status" value="1"/>
</dbReference>
<feature type="region of interest" description="Disordered" evidence="3">
    <location>
        <begin position="448"/>
        <end position="469"/>
    </location>
</feature>
<comment type="caution">
    <text evidence="5">The sequence shown here is derived from an EMBL/GenBank/DDBJ whole genome shotgun (WGS) entry which is preliminary data.</text>
</comment>
<dbReference type="PROSITE" id="PS51752">
    <property type="entry name" value="JACALIN_LECTIN"/>
    <property type="match status" value="3"/>
</dbReference>
<evidence type="ECO:0000256" key="3">
    <source>
        <dbReference type="SAM" id="MobiDB-lite"/>
    </source>
</evidence>
<dbReference type="SMART" id="SM00915">
    <property type="entry name" value="Jacalin"/>
    <property type="match status" value="3"/>
</dbReference>
<feature type="domain" description="Jacalin-type lectin" evidence="4">
    <location>
        <begin position="2"/>
        <end position="144"/>
    </location>
</feature>
<dbReference type="GO" id="GO:0030246">
    <property type="term" value="F:carbohydrate binding"/>
    <property type="evidence" value="ECO:0007669"/>
    <property type="project" value="UniProtKB-KW"/>
</dbReference>
<evidence type="ECO:0000256" key="2">
    <source>
        <dbReference type="ARBA" id="ARBA00022734"/>
    </source>
</evidence>
<dbReference type="Proteomes" id="UP000467841">
    <property type="component" value="Unassembled WGS sequence"/>
</dbReference>
<evidence type="ECO:0000259" key="4">
    <source>
        <dbReference type="PROSITE" id="PS51752"/>
    </source>
</evidence>
<dbReference type="Pfam" id="PF01419">
    <property type="entry name" value="Jacalin"/>
    <property type="match status" value="3"/>
</dbReference>
<reference evidence="5" key="1">
    <citation type="submission" date="2020-01" db="EMBL/GenBank/DDBJ databases">
        <authorList>
            <person name="Mishra B."/>
        </authorList>
    </citation>
    <scope>NUCLEOTIDE SEQUENCE [LARGE SCALE GENOMIC DNA]</scope>
</reference>
<dbReference type="FunFam" id="2.100.10.30:FF:000001">
    <property type="entry name" value="Jacalin-related lectin 33"/>
    <property type="match status" value="2"/>
</dbReference>
<dbReference type="InterPro" id="IPR036404">
    <property type="entry name" value="Jacalin-like_lectin_dom_sf"/>
</dbReference>
<feature type="domain" description="Jacalin-type lectin" evidence="4">
    <location>
        <begin position="293"/>
        <end position="440"/>
    </location>
</feature>
<evidence type="ECO:0000313" key="5">
    <source>
        <dbReference type="EMBL" id="CAA7040124.1"/>
    </source>
</evidence>